<dbReference type="InterPro" id="IPR011050">
    <property type="entry name" value="Pectin_lyase_fold/virulence"/>
</dbReference>
<name>A0A919SYA7_9ACTN</name>
<evidence type="ECO:0000256" key="2">
    <source>
        <dbReference type="ARBA" id="ARBA00001913"/>
    </source>
</evidence>
<dbReference type="Pfam" id="PF03211">
    <property type="entry name" value="Pectate_lyase"/>
    <property type="match status" value="1"/>
</dbReference>
<dbReference type="InterPro" id="IPR012334">
    <property type="entry name" value="Pectin_lyas_fold"/>
</dbReference>
<sequence length="480" mass="48578">MTNAKPGRRRRAALIGGFVVAVVAAGGLTANAFADSTSFSDNFESGSLSNWTKSGGTWSVATDGSKVLRQADAGSALARQFAGDQEWTDYTLTAKVKTSSLTGTGSAGIAARVNGSSQFERLVLAPGAARLEEVKGTDSVTVLSTLALPAAATGWHTLRLDVTGAKVRGYVDSVLVGDVSAKLTKGRVGLVTTGASAAFDDVAVTAVATSTPTATATASPTKTATATPTASPTKTATATPTASPTKTATASATPVATSWPTPTKTETLSATKKVTGTFDGANTRFIGAGDLGGTGQEEGQDALFDLADGATLSNVIIGTPAADGVHCLGTCTLKNVWWQDVGEDAATFKGTSASQTMTITGGGAMKAADKVFQHNGPGTMIISNFQASDIGKLYRSCGNCSKQFARKVKVSNVTVTAPLKVLVGINPNLGDTAAIDNVTVIGSSSKTIICASFKGVTSGEPTEVDTKPNATCTATNITLK</sequence>
<dbReference type="EC" id="4.2.2.2" evidence="5"/>
<evidence type="ECO:0000256" key="4">
    <source>
        <dbReference type="ARBA" id="ARBA00006463"/>
    </source>
</evidence>
<dbReference type="PANTHER" id="PTHR33407:SF9">
    <property type="entry name" value="PECTATE LYASE F-RELATED"/>
    <property type="match status" value="1"/>
</dbReference>
<comment type="subcellular location">
    <subcellularLocation>
        <location evidence="3">Secreted</location>
    </subcellularLocation>
</comment>
<protein>
    <recommendedName>
        <fullName evidence="5">pectate lyase</fullName>
        <ecNumber evidence="5">4.2.2.2</ecNumber>
    </recommendedName>
</protein>
<keyword evidence="6" id="KW-0964">Secreted</keyword>
<evidence type="ECO:0000256" key="8">
    <source>
        <dbReference type="ARBA" id="ARBA00022837"/>
    </source>
</evidence>
<evidence type="ECO:0000313" key="11">
    <source>
        <dbReference type="EMBL" id="GIM79592.1"/>
    </source>
</evidence>
<comment type="caution">
    <text evidence="11">The sequence shown here is derived from an EMBL/GenBank/DDBJ whole genome shotgun (WGS) entry which is preliminary data.</text>
</comment>
<evidence type="ECO:0000256" key="6">
    <source>
        <dbReference type="ARBA" id="ARBA00022525"/>
    </source>
</evidence>
<dbReference type="AlphaFoldDB" id="A0A919SYA7"/>
<accession>A0A919SYA7</accession>
<evidence type="ECO:0000256" key="1">
    <source>
        <dbReference type="ARBA" id="ARBA00000695"/>
    </source>
</evidence>
<reference evidence="11" key="1">
    <citation type="submission" date="2021-03" db="EMBL/GenBank/DDBJ databases">
        <title>Whole genome shotgun sequence of Actinoplanes consettensis NBRC 14913.</title>
        <authorList>
            <person name="Komaki H."/>
            <person name="Tamura T."/>
        </authorList>
    </citation>
    <scope>NUCLEOTIDE SEQUENCE</scope>
    <source>
        <strain evidence="11">NBRC 14913</strain>
    </source>
</reference>
<dbReference type="RefSeq" id="WP_213001132.1">
    <property type="nucleotide sequence ID" value="NZ_BAAATW010000001.1"/>
</dbReference>
<comment type="cofactor">
    <cofactor evidence="2">
        <name>Ca(2+)</name>
        <dbReference type="ChEBI" id="CHEBI:29108"/>
    </cofactor>
</comment>
<dbReference type="GO" id="GO:0045490">
    <property type="term" value="P:pectin catabolic process"/>
    <property type="evidence" value="ECO:0007669"/>
    <property type="project" value="TreeGrafter"/>
</dbReference>
<dbReference type="Gene3D" id="2.160.20.10">
    <property type="entry name" value="Single-stranded right-handed beta-helix, Pectin lyase-like"/>
    <property type="match status" value="1"/>
</dbReference>
<keyword evidence="7" id="KW-0732">Signal</keyword>
<keyword evidence="8" id="KW-0106">Calcium</keyword>
<comment type="catalytic activity">
    <reaction evidence="1">
        <text>Eliminative cleavage of (1-&gt;4)-alpha-D-galacturonan to give oligosaccharides with 4-deoxy-alpha-D-galact-4-enuronosyl groups at their non-reducing ends.</text>
        <dbReference type="EC" id="4.2.2.2"/>
    </reaction>
</comment>
<evidence type="ECO:0000313" key="12">
    <source>
        <dbReference type="Proteomes" id="UP000680865"/>
    </source>
</evidence>
<dbReference type="GO" id="GO:0030570">
    <property type="term" value="F:pectate lyase activity"/>
    <property type="evidence" value="ECO:0007669"/>
    <property type="project" value="UniProtKB-EC"/>
</dbReference>
<evidence type="ECO:0000256" key="7">
    <source>
        <dbReference type="ARBA" id="ARBA00022729"/>
    </source>
</evidence>
<dbReference type="InterPro" id="IPR004898">
    <property type="entry name" value="Pectate_lyase_PlyH/PlyE-like"/>
</dbReference>
<dbReference type="EMBL" id="BOQP01000039">
    <property type="protein sequence ID" value="GIM79592.1"/>
    <property type="molecule type" value="Genomic_DNA"/>
</dbReference>
<dbReference type="Gene3D" id="2.60.120.560">
    <property type="entry name" value="Exo-inulinase, domain 1"/>
    <property type="match status" value="1"/>
</dbReference>
<dbReference type="Proteomes" id="UP000680865">
    <property type="component" value="Unassembled WGS sequence"/>
</dbReference>
<gene>
    <name evidence="11" type="ORF">Aco04nite_66320</name>
</gene>
<organism evidence="11 12">
    <name type="scientific">Winogradskya consettensis</name>
    <dbReference type="NCBI Taxonomy" id="113560"/>
    <lineage>
        <taxon>Bacteria</taxon>
        <taxon>Bacillati</taxon>
        <taxon>Actinomycetota</taxon>
        <taxon>Actinomycetes</taxon>
        <taxon>Micromonosporales</taxon>
        <taxon>Micromonosporaceae</taxon>
        <taxon>Winogradskya</taxon>
    </lineage>
</organism>
<evidence type="ECO:0000256" key="9">
    <source>
        <dbReference type="ARBA" id="ARBA00023239"/>
    </source>
</evidence>
<evidence type="ECO:0000256" key="10">
    <source>
        <dbReference type="SAM" id="MobiDB-lite"/>
    </source>
</evidence>
<evidence type="ECO:0000256" key="5">
    <source>
        <dbReference type="ARBA" id="ARBA00012272"/>
    </source>
</evidence>
<keyword evidence="9" id="KW-0456">Lyase</keyword>
<dbReference type="SUPFAM" id="SSF51126">
    <property type="entry name" value="Pectin lyase-like"/>
    <property type="match status" value="1"/>
</dbReference>
<comment type="similarity">
    <text evidence="4">Belongs to the polysaccharide lyase 3 family.</text>
</comment>
<dbReference type="PANTHER" id="PTHR33407">
    <property type="entry name" value="PECTATE LYASE F-RELATED"/>
    <property type="match status" value="1"/>
</dbReference>
<dbReference type="GO" id="GO:0005576">
    <property type="term" value="C:extracellular region"/>
    <property type="evidence" value="ECO:0007669"/>
    <property type="project" value="UniProtKB-SubCell"/>
</dbReference>
<evidence type="ECO:0000256" key="3">
    <source>
        <dbReference type="ARBA" id="ARBA00004613"/>
    </source>
</evidence>
<feature type="region of interest" description="Disordered" evidence="10">
    <location>
        <begin position="211"/>
        <end position="263"/>
    </location>
</feature>
<keyword evidence="12" id="KW-1185">Reference proteome</keyword>
<proteinExistence type="inferred from homology"/>